<dbReference type="AlphaFoldDB" id="A0A3R8PI93"/>
<keyword evidence="13" id="KW-1185">Reference proteome</keyword>
<keyword evidence="8" id="KW-0808">Transferase</keyword>
<name>A0A3R8PI93_9CORY</name>
<reference evidence="12 13" key="1">
    <citation type="submission" date="2018-01" db="EMBL/GenBank/DDBJ databases">
        <title>Twenty Corynebacterium bovis Genomes.</title>
        <authorList>
            <person name="Gulvik C.A."/>
        </authorList>
    </citation>
    <scope>NUCLEOTIDE SEQUENCE [LARGE SCALE GENOMIC DNA]</scope>
    <source>
        <strain evidence="12 13">16-2004</strain>
    </source>
</reference>
<dbReference type="CDD" id="cd00402">
    <property type="entry name" value="Riboflavin_synthase_like"/>
    <property type="match status" value="1"/>
</dbReference>
<comment type="function">
    <text evidence="2">Catalyzes the dismutation of two molecules of 6,7-dimethyl-8-ribityllumazine, resulting in the formation of riboflavin and 5-amino-6-(D-ribitylamino)uracil.</text>
</comment>
<dbReference type="InterPro" id="IPR023366">
    <property type="entry name" value="ATP_synth_asu-like_sf"/>
</dbReference>
<dbReference type="EC" id="2.5.1.9" evidence="5 10"/>
<dbReference type="Gene3D" id="2.40.30.20">
    <property type="match status" value="2"/>
</dbReference>
<dbReference type="SUPFAM" id="SSF63380">
    <property type="entry name" value="Riboflavin synthase domain-like"/>
    <property type="match status" value="2"/>
</dbReference>
<evidence type="ECO:0000256" key="7">
    <source>
        <dbReference type="ARBA" id="ARBA00022619"/>
    </source>
</evidence>
<dbReference type="FunFam" id="2.40.30.20:FF:000003">
    <property type="entry name" value="Riboflavin synthase, alpha subunit"/>
    <property type="match status" value="1"/>
</dbReference>
<dbReference type="PIRSF" id="PIRSF000498">
    <property type="entry name" value="Riboflavin_syn_A"/>
    <property type="match status" value="1"/>
</dbReference>
<dbReference type="PANTHER" id="PTHR21098:SF12">
    <property type="entry name" value="RIBOFLAVIN SYNTHASE"/>
    <property type="match status" value="1"/>
</dbReference>
<dbReference type="Pfam" id="PF00677">
    <property type="entry name" value="Lum_binding"/>
    <property type="match status" value="2"/>
</dbReference>
<evidence type="ECO:0000256" key="6">
    <source>
        <dbReference type="ARBA" id="ARBA00013950"/>
    </source>
</evidence>
<evidence type="ECO:0000313" key="12">
    <source>
        <dbReference type="EMBL" id="RRQ04847.1"/>
    </source>
</evidence>
<dbReference type="PANTHER" id="PTHR21098">
    <property type="entry name" value="RIBOFLAVIN SYNTHASE ALPHA CHAIN"/>
    <property type="match status" value="1"/>
</dbReference>
<keyword evidence="7" id="KW-0686">Riboflavin biosynthesis</keyword>
<dbReference type="GO" id="GO:0009231">
    <property type="term" value="P:riboflavin biosynthetic process"/>
    <property type="evidence" value="ECO:0007669"/>
    <property type="project" value="UniProtKB-KW"/>
</dbReference>
<dbReference type="RefSeq" id="WP_010265115.1">
    <property type="nucleotide sequence ID" value="NZ_CP066067.1"/>
</dbReference>
<evidence type="ECO:0000256" key="8">
    <source>
        <dbReference type="ARBA" id="ARBA00022679"/>
    </source>
</evidence>
<dbReference type="Proteomes" id="UP000278422">
    <property type="component" value="Unassembled WGS sequence"/>
</dbReference>
<evidence type="ECO:0000256" key="10">
    <source>
        <dbReference type="NCBIfam" id="TIGR00187"/>
    </source>
</evidence>
<evidence type="ECO:0000256" key="9">
    <source>
        <dbReference type="ARBA" id="ARBA00022737"/>
    </source>
</evidence>
<evidence type="ECO:0000256" key="3">
    <source>
        <dbReference type="ARBA" id="ARBA00004887"/>
    </source>
</evidence>
<sequence>MFTGIVEEKGRVAAVERQGDAARVRIACSTVLSDVAHGDSIAVSGVCLTVTDHDDEGFWADCMKVTLDYTTLGDVTVGRVVNLERAVRADGRLGGHIVQGHVDGTATVVSRTPGEEWEVVRLRLDDPTLTRHLAKKGSVTLDGTSLTVSELGGRAGDGDGGWFEVSLIPTTLELTSLGGLQPGDRVNVECDVLSKYVERLLEAGPATGAP</sequence>
<evidence type="ECO:0000256" key="4">
    <source>
        <dbReference type="ARBA" id="ARBA00011233"/>
    </source>
</evidence>
<dbReference type="PROSITE" id="PS51177">
    <property type="entry name" value="LUMAZINE_BIND"/>
    <property type="match status" value="2"/>
</dbReference>
<dbReference type="InterPro" id="IPR026017">
    <property type="entry name" value="Lumazine-bd_dom"/>
</dbReference>
<evidence type="ECO:0000256" key="2">
    <source>
        <dbReference type="ARBA" id="ARBA00002803"/>
    </source>
</evidence>
<keyword evidence="9" id="KW-0677">Repeat</keyword>
<dbReference type="NCBIfam" id="TIGR00187">
    <property type="entry name" value="ribE"/>
    <property type="match status" value="1"/>
</dbReference>
<accession>A0A3R8PI93</accession>
<dbReference type="GO" id="GO:0004746">
    <property type="term" value="F:riboflavin synthase activity"/>
    <property type="evidence" value="ECO:0007669"/>
    <property type="project" value="UniProtKB-UniRule"/>
</dbReference>
<protein>
    <recommendedName>
        <fullName evidence="6 10">Riboflavin synthase</fullName>
        <ecNumber evidence="5 10">2.5.1.9</ecNumber>
    </recommendedName>
</protein>
<comment type="subunit">
    <text evidence="4">Homotrimer.</text>
</comment>
<dbReference type="OrthoDB" id="9788537at2"/>
<evidence type="ECO:0000313" key="13">
    <source>
        <dbReference type="Proteomes" id="UP000278422"/>
    </source>
</evidence>
<dbReference type="EMBL" id="PQNQ01000006">
    <property type="protein sequence ID" value="RRQ04847.1"/>
    <property type="molecule type" value="Genomic_DNA"/>
</dbReference>
<evidence type="ECO:0000256" key="5">
    <source>
        <dbReference type="ARBA" id="ARBA00012827"/>
    </source>
</evidence>
<dbReference type="FunFam" id="2.40.30.20:FF:000004">
    <property type="entry name" value="Riboflavin synthase, alpha subunit"/>
    <property type="match status" value="1"/>
</dbReference>
<gene>
    <name evidence="12" type="ORF">CXF42_03475</name>
</gene>
<dbReference type="InterPro" id="IPR017938">
    <property type="entry name" value="Riboflavin_synthase-like_b-brl"/>
</dbReference>
<feature type="domain" description="Lumazine-binding" evidence="11">
    <location>
        <begin position="97"/>
        <end position="201"/>
    </location>
</feature>
<comment type="pathway">
    <text evidence="3">Cofactor biosynthesis; riboflavin biosynthesis; riboflavin from 2-hydroxy-3-oxobutyl phosphate and 5-amino-6-(D-ribitylamino)uracil: step 2/2.</text>
</comment>
<evidence type="ECO:0000259" key="11">
    <source>
        <dbReference type="PROSITE" id="PS51177"/>
    </source>
</evidence>
<organism evidence="12 13">
    <name type="scientific">Corynebacterium bovis</name>
    <dbReference type="NCBI Taxonomy" id="36808"/>
    <lineage>
        <taxon>Bacteria</taxon>
        <taxon>Bacillati</taxon>
        <taxon>Actinomycetota</taxon>
        <taxon>Actinomycetes</taxon>
        <taxon>Mycobacteriales</taxon>
        <taxon>Corynebacteriaceae</taxon>
        <taxon>Corynebacterium</taxon>
    </lineage>
</organism>
<proteinExistence type="predicted"/>
<dbReference type="GeneID" id="60808848"/>
<evidence type="ECO:0000256" key="1">
    <source>
        <dbReference type="ARBA" id="ARBA00000968"/>
    </source>
</evidence>
<dbReference type="NCBIfam" id="NF006767">
    <property type="entry name" value="PRK09289.1"/>
    <property type="match status" value="1"/>
</dbReference>
<feature type="domain" description="Lumazine-binding" evidence="11">
    <location>
        <begin position="1"/>
        <end position="96"/>
    </location>
</feature>
<dbReference type="InterPro" id="IPR001783">
    <property type="entry name" value="Lumazine-bd"/>
</dbReference>
<comment type="caution">
    <text evidence="12">The sequence shown here is derived from an EMBL/GenBank/DDBJ whole genome shotgun (WGS) entry which is preliminary data.</text>
</comment>
<comment type="catalytic activity">
    <reaction evidence="1">
        <text>2 6,7-dimethyl-8-(1-D-ribityl)lumazine + H(+) = 5-amino-6-(D-ribitylamino)uracil + riboflavin</text>
        <dbReference type="Rhea" id="RHEA:20772"/>
        <dbReference type="ChEBI" id="CHEBI:15378"/>
        <dbReference type="ChEBI" id="CHEBI:15934"/>
        <dbReference type="ChEBI" id="CHEBI:57986"/>
        <dbReference type="ChEBI" id="CHEBI:58201"/>
        <dbReference type="EC" id="2.5.1.9"/>
    </reaction>
</comment>